<evidence type="ECO:0000313" key="1">
    <source>
        <dbReference type="EMBL" id="DAD29865.1"/>
    </source>
</evidence>
<sequence length="46" mass="4912">MPILALSLTGALHSKATYHNGGRGSLNRGSSWTTELQLWLTIDDGA</sequence>
<dbReference type="EMBL" id="DUZY01000002">
    <property type="protein sequence ID" value="DAD29865.1"/>
    <property type="molecule type" value="Genomic_DNA"/>
</dbReference>
<dbReference type="Proteomes" id="UP000607653">
    <property type="component" value="Unassembled WGS sequence"/>
</dbReference>
<dbReference type="AlphaFoldDB" id="A0A822YFX1"/>
<evidence type="ECO:0000313" key="2">
    <source>
        <dbReference type="Proteomes" id="UP000607653"/>
    </source>
</evidence>
<accession>A0A822YFX1</accession>
<name>A0A822YFX1_NELNU</name>
<gene>
    <name evidence="1" type="ORF">HUJ06_031333</name>
</gene>
<reference evidence="1 2" key="1">
    <citation type="journal article" date="2020" name="Mol. Biol. Evol.">
        <title>Distinct Expression and Methylation Patterns for Genes with Different Fates following a Single Whole-Genome Duplication in Flowering Plants.</title>
        <authorList>
            <person name="Shi T."/>
            <person name="Rahmani R.S."/>
            <person name="Gugger P.F."/>
            <person name="Wang M."/>
            <person name="Li H."/>
            <person name="Zhang Y."/>
            <person name="Li Z."/>
            <person name="Wang Q."/>
            <person name="Van de Peer Y."/>
            <person name="Marchal K."/>
            <person name="Chen J."/>
        </authorList>
    </citation>
    <scope>NUCLEOTIDE SEQUENCE [LARGE SCALE GENOMIC DNA]</scope>
    <source>
        <tissue evidence="1">Leaf</tissue>
    </source>
</reference>
<comment type="caution">
    <text evidence="1">The sequence shown here is derived from an EMBL/GenBank/DDBJ whole genome shotgun (WGS) entry which is preliminary data.</text>
</comment>
<keyword evidence="2" id="KW-1185">Reference proteome</keyword>
<protein>
    <submittedName>
        <fullName evidence="1">Uncharacterized protein</fullName>
    </submittedName>
</protein>
<proteinExistence type="predicted"/>
<organism evidence="1 2">
    <name type="scientific">Nelumbo nucifera</name>
    <name type="common">Sacred lotus</name>
    <dbReference type="NCBI Taxonomy" id="4432"/>
    <lineage>
        <taxon>Eukaryota</taxon>
        <taxon>Viridiplantae</taxon>
        <taxon>Streptophyta</taxon>
        <taxon>Embryophyta</taxon>
        <taxon>Tracheophyta</taxon>
        <taxon>Spermatophyta</taxon>
        <taxon>Magnoliopsida</taxon>
        <taxon>Proteales</taxon>
        <taxon>Nelumbonaceae</taxon>
        <taxon>Nelumbo</taxon>
    </lineage>
</organism>